<keyword evidence="2" id="KW-0472">Membrane</keyword>
<dbReference type="AlphaFoldDB" id="A0A1F5Z1J9"/>
<evidence type="ECO:0000259" key="3">
    <source>
        <dbReference type="Pfam" id="PF13205"/>
    </source>
</evidence>
<evidence type="ECO:0000313" key="5">
    <source>
        <dbReference type="Proteomes" id="UP000177354"/>
    </source>
</evidence>
<comment type="caution">
    <text evidence="4">The sequence shown here is derived from an EMBL/GenBank/DDBJ whole genome shotgun (WGS) entry which is preliminary data.</text>
</comment>
<protein>
    <recommendedName>
        <fullName evidence="3">SbsA Ig-like domain-containing protein</fullName>
    </recommendedName>
</protein>
<accession>A0A1F5Z1J9</accession>
<dbReference type="InterPro" id="IPR032812">
    <property type="entry name" value="SbsA_Ig"/>
</dbReference>
<keyword evidence="1" id="KW-0732">Signal</keyword>
<dbReference type="Pfam" id="PF13205">
    <property type="entry name" value="Big_5"/>
    <property type="match status" value="1"/>
</dbReference>
<keyword evidence="2" id="KW-1133">Transmembrane helix</keyword>
<proteinExistence type="predicted"/>
<evidence type="ECO:0000313" key="4">
    <source>
        <dbReference type="EMBL" id="OGG06245.1"/>
    </source>
</evidence>
<dbReference type="Proteomes" id="UP000177354">
    <property type="component" value="Unassembled WGS sequence"/>
</dbReference>
<dbReference type="Gene3D" id="2.60.40.3710">
    <property type="match status" value="1"/>
</dbReference>
<gene>
    <name evidence="4" type="ORF">A2777_06605</name>
</gene>
<name>A0A1F5Z1J9_9BACT</name>
<organism evidence="4 5">
    <name type="scientific">Candidatus Gottesmanbacteria bacterium RIFCSPHIGHO2_01_FULL_40_15</name>
    <dbReference type="NCBI Taxonomy" id="1798376"/>
    <lineage>
        <taxon>Bacteria</taxon>
        <taxon>Candidatus Gottesmaniibacteriota</taxon>
    </lineage>
</organism>
<sequence length="244" mass="27623">MTLITKKNIIIVLFGLIILLLPVIYWLNAGKNKTQTTELDNNKIIQNDSNYTDSTAPDYDTNIALYKIISVFPPDETQNIPLETSLTITFDQPVKKEVIEFSSNPAFPYEMGIKDNQLEITPKSVLEEGTKYTYIVKYKNYSLPSATYSFTTAGSLQNIPDTMPEGAAEAERLFQRENHPDVYLANFTPYDSGSFSVQSEFLSDTNLFRFTVIQKTSAAKDDFTNWLKSLQLSDQQIGTLDISY</sequence>
<feature type="domain" description="SbsA Ig-like" evidence="3">
    <location>
        <begin position="67"/>
        <end position="152"/>
    </location>
</feature>
<dbReference type="EMBL" id="MFJF01000018">
    <property type="protein sequence ID" value="OGG06245.1"/>
    <property type="molecule type" value="Genomic_DNA"/>
</dbReference>
<keyword evidence="2" id="KW-0812">Transmembrane</keyword>
<evidence type="ECO:0000256" key="2">
    <source>
        <dbReference type="SAM" id="Phobius"/>
    </source>
</evidence>
<reference evidence="4 5" key="1">
    <citation type="journal article" date="2016" name="Nat. Commun.">
        <title>Thousands of microbial genomes shed light on interconnected biogeochemical processes in an aquifer system.</title>
        <authorList>
            <person name="Anantharaman K."/>
            <person name="Brown C.T."/>
            <person name="Hug L.A."/>
            <person name="Sharon I."/>
            <person name="Castelle C.J."/>
            <person name="Probst A.J."/>
            <person name="Thomas B.C."/>
            <person name="Singh A."/>
            <person name="Wilkins M.J."/>
            <person name="Karaoz U."/>
            <person name="Brodie E.L."/>
            <person name="Williams K.H."/>
            <person name="Hubbard S.S."/>
            <person name="Banfield J.F."/>
        </authorList>
    </citation>
    <scope>NUCLEOTIDE SEQUENCE [LARGE SCALE GENOMIC DNA]</scope>
</reference>
<feature type="transmembrane region" description="Helical" evidence="2">
    <location>
        <begin position="9"/>
        <end position="27"/>
    </location>
</feature>
<evidence type="ECO:0000256" key="1">
    <source>
        <dbReference type="ARBA" id="ARBA00022729"/>
    </source>
</evidence>